<dbReference type="GO" id="GO:0005524">
    <property type="term" value="F:ATP binding"/>
    <property type="evidence" value="ECO:0007669"/>
    <property type="project" value="UniProtKB-KW"/>
</dbReference>
<dbReference type="PANTHER" id="PTHR23075:SF12">
    <property type="entry name" value="AAA+ ATPASE DOMAIN-CONTAINING PROTEIN"/>
    <property type="match status" value="1"/>
</dbReference>
<dbReference type="Gene3D" id="3.40.50.300">
    <property type="entry name" value="P-loop containing nucleotide triphosphate hydrolases"/>
    <property type="match status" value="1"/>
</dbReference>
<dbReference type="Pfam" id="PF12037">
    <property type="entry name" value="ATAD3_N"/>
    <property type="match status" value="1"/>
</dbReference>
<protein>
    <recommendedName>
        <fullName evidence="4">AAA+ ATPase domain-containing protein</fullName>
    </recommendedName>
</protein>
<keyword evidence="1" id="KW-0547">Nucleotide-binding</keyword>
<dbReference type="InterPro" id="IPR021911">
    <property type="entry name" value="ATAD3_N"/>
</dbReference>
<reference evidence="6" key="1">
    <citation type="journal article" date="2023" name="Commun. Biol.">
        <title>Genome analysis of Parmales, the sister group of diatoms, reveals the evolutionary specialization of diatoms from phago-mixotrophs to photoautotrophs.</title>
        <authorList>
            <person name="Ban H."/>
            <person name="Sato S."/>
            <person name="Yoshikawa S."/>
            <person name="Yamada K."/>
            <person name="Nakamura Y."/>
            <person name="Ichinomiya M."/>
            <person name="Sato N."/>
            <person name="Blanc-Mathieu R."/>
            <person name="Endo H."/>
            <person name="Kuwata A."/>
            <person name="Ogata H."/>
        </authorList>
    </citation>
    <scope>NUCLEOTIDE SEQUENCE [LARGE SCALE GENOMIC DNA]</scope>
</reference>
<dbReference type="SUPFAM" id="SSF52540">
    <property type="entry name" value="P-loop containing nucleoside triphosphate hydrolases"/>
    <property type="match status" value="1"/>
</dbReference>
<dbReference type="FunFam" id="3.40.50.300:FF:001717">
    <property type="entry name" value="ATPase family AAA domain-containing protein"/>
    <property type="match status" value="1"/>
</dbReference>
<dbReference type="SMART" id="SM00382">
    <property type="entry name" value="AAA"/>
    <property type="match status" value="1"/>
</dbReference>
<accession>A0A9W7GN03</accession>
<dbReference type="Pfam" id="PF00004">
    <property type="entry name" value="AAA"/>
    <property type="match status" value="1"/>
</dbReference>
<dbReference type="GO" id="GO:0008270">
    <property type="term" value="F:zinc ion binding"/>
    <property type="evidence" value="ECO:0007669"/>
    <property type="project" value="TreeGrafter"/>
</dbReference>
<dbReference type="EMBL" id="BRYA01000384">
    <property type="protein sequence ID" value="GMI48290.1"/>
    <property type="molecule type" value="Genomic_DNA"/>
</dbReference>
<dbReference type="AlphaFoldDB" id="A0A9W7GN03"/>
<evidence type="ECO:0000256" key="3">
    <source>
        <dbReference type="SAM" id="MobiDB-lite"/>
    </source>
</evidence>
<dbReference type="InterPro" id="IPR003593">
    <property type="entry name" value="AAA+_ATPase"/>
</dbReference>
<evidence type="ECO:0000259" key="4">
    <source>
        <dbReference type="SMART" id="SM00382"/>
    </source>
</evidence>
<evidence type="ECO:0000313" key="5">
    <source>
        <dbReference type="EMBL" id="GMI48290.1"/>
    </source>
</evidence>
<evidence type="ECO:0000313" key="6">
    <source>
        <dbReference type="Proteomes" id="UP001165065"/>
    </source>
</evidence>
<dbReference type="PANTHER" id="PTHR23075">
    <property type="entry name" value="PUTATIVE ATP-ASE"/>
    <property type="match status" value="1"/>
</dbReference>
<dbReference type="InterPro" id="IPR003959">
    <property type="entry name" value="ATPase_AAA_core"/>
</dbReference>
<dbReference type="InterPro" id="IPR027417">
    <property type="entry name" value="P-loop_NTPase"/>
</dbReference>
<name>A0A9W7GN03_9STRA</name>
<evidence type="ECO:0000256" key="2">
    <source>
        <dbReference type="ARBA" id="ARBA00022840"/>
    </source>
</evidence>
<feature type="domain" description="AAA+ ATPase" evidence="4">
    <location>
        <begin position="331"/>
        <end position="464"/>
    </location>
</feature>
<proteinExistence type="predicted"/>
<feature type="compositionally biased region" description="Polar residues" evidence="3">
    <location>
        <begin position="17"/>
        <end position="26"/>
    </location>
</feature>
<feature type="region of interest" description="Disordered" evidence="3">
    <location>
        <begin position="1"/>
        <end position="36"/>
    </location>
</feature>
<dbReference type="GO" id="GO:0007005">
    <property type="term" value="P:mitochondrion organization"/>
    <property type="evidence" value="ECO:0007669"/>
    <property type="project" value="TreeGrafter"/>
</dbReference>
<dbReference type="OrthoDB" id="199596at2759"/>
<evidence type="ECO:0000256" key="1">
    <source>
        <dbReference type="ARBA" id="ARBA00022741"/>
    </source>
</evidence>
<gene>
    <name evidence="5" type="ORF">TrCOL_g6692</name>
</gene>
<sequence>MFGGRKNKGNNEEKASSLMTPANSPTSGGGSVTGFDSAGLERAAKAAKDLDNSKNAKAAIELIKTQELTKQHEASMKRAEFDAMNKQMELQRVEKEGDEARKTLERKSQYDRQREEYKDQLDRKKLADQLQAQREMQMESLKKQEEAVLRQEKIRRETAAYEADLKSKADIAKAKAEAEGRIKQERANHDLAIEKLKIKAKEEKDALIESVKDSTKQVLEGLANYVSDTERLRNTALTGSAVALGIYTAKVGTGVAGRFIEKHLGKPSLVRDTSRASVSKFISAPVATTKKILGMNDATKALDGIILEKKLSTQLEKVAVATSNTKKNRAPFRHLLLHGPPGTGKTLFARNLAQNSGLEYAILTGGDVAPLGKDGVTEIHKLFDWAHTSRKGLLLFVDEADAFLRNRETEQISEDVRNALNAFLYRTGTETDKFMMVYASNKPEQFDGAITDRIDEIVEFELPGEEERRKMINMYIERYLNEPASAWAKKVVMDGISESDIESVVGLTEGWSGREISKLAIAWQSNAYGTAGAVIDKEAFMEVVEQQRNANTTKNVWLDKARADMLAKDGKD</sequence>
<comment type="caution">
    <text evidence="5">The sequence shown here is derived from an EMBL/GenBank/DDBJ whole genome shotgun (WGS) entry which is preliminary data.</text>
</comment>
<keyword evidence="6" id="KW-1185">Reference proteome</keyword>
<organism evidence="5 6">
    <name type="scientific">Triparma columacea</name>
    <dbReference type="NCBI Taxonomy" id="722753"/>
    <lineage>
        <taxon>Eukaryota</taxon>
        <taxon>Sar</taxon>
        <taxon>Stramenopiles</taxon>
        <taxon>Ochrophyta</taxon>
        <taxon>Bolidophyceae</taxon>
        <taxon>Parmales</taxon>
        <taxon>Triparmaceae</taxon>
        <taxon>Triparma</taxon>
    </lineage>
</organism>
<dbReference type="Proteomes" id="UP001165065">
    <property type="component" value="Unassembled WGS sequence"/>
</dbReference>
<keyword evidence="2" id="KW-0067">ATP-binding</keyword>
<dbReference type="GO" id="GO:0016887">
    <property type="term" value="F:ATP hydrolysis activity"/>
    <property type="evidence" value="ECO:0007669"/>
    <property type="project" value="InterPro"/>
</dbReference>
<feature type="region of interest" description="Disordered" evidence="3">
    <location>
        <begin position="94"/>
        <end position="122"/>
    </location>
</feature>
<dbReference type="GO" id="GO:0005739">
    <property type="term" value="C:mitochondrion"/>
    <property type="evidence" value="ECO:0007669"/>
    <property type="project" value="TreeGrafter"/>
</dbReference>